<feature type="transmembrane region" description="Helical" evidence="6">
    <location>
        <begin position="81"/>
        <end position="99"/>
    </location>
</feature>
<name>A0A2G3PLW1_WILMA</name>
<feature type="transmembrane region" description="Helical" evidence="6">
    <location>
        <begin position="105"/>
        <end position="124"/>
    </location>
</feature>
<evidence type="ECO:0000256" key="4">
    <source>
        <dbReference type="ARBA" id="ARBA00022989"/>
    </source>
</evidence>
<feature type="transmembrane region" description="Helical" evidence="6">
    <location>
        <begin position="303"/>
        <end position="324"/>
    </location>
</feature>
<comment type="subcellular location">
    <subcellularLocation>
        <location evidence="1">Cell membrane</location>
        <topology evidence="1">Multi-pass membrane protein</topology>
    </subcellularLocation>
</comment>
<gene>
    <name evidence="8" type="ORF">CSW57_11195</name>
</gene>
<feature type="transmembrane region" description="Helical" evidence="6">
    <location>
        <begin position="266"/>
        <end position="291"/>
    </location>
</feature>
<comment type="caution">
    <text evidence="8">The sequence shown here is derived from an EMBL/GenBank/DDBJ whole genome shotgun (WGS) entry which is preliminary data.</text>
</comment>
<feature type="transmembrane region" description="Helical" evidence="6">
    <location>
        <begin position="336"/>
        <end position="356"/>
    </location>
</feature>
<evidence type="ECO:0000256" key="1">
    <source>
        <dbReference type="ARBA" id="ARBA00004651"/>
    </source>
</evidence>
<evidence type="ECO:0000313" key="9">
    <source>
        <dbReference type="Proteomes" id="UP000225108"/>
    </source>
</evidence>
<organism evidence="8 9">
    <name type="scientific">Williamsia marianensis</name>
    <dbReference type="NCBI Taxonomy" id="85044"/>
    <lineage>
        <taxon>Bacteria</taxon>
        <taxon>Bacillati</taxon>
        <taxon>Actinomycetota</taxon>
        <taxon>Actinomycetes</taxon>
        <taxon>Mycobacteriales</taxon>
        <taxon>Nocardiaceae</taxon>
        <taxon>Williamsia</taxon>
    </lineage>
</organism>
<feature type="transmembrane region" description="Helical" evidence="6">
    <location>
        <begin position="429"/>
        <end position="450"/>
    </location>
</feature>
<keyword evidence="2" id="KW-0813">Transport</keyword>
<feature type="transmembrane region" description="Helical" evidence="6">
    <location>
        <begin position="136"/>
        <end position="155"/>
    </location>
</feature>
<feature type="transmembrane region" description="Helical" evidence="6">
    <location>
        <begin position="362"/>
        <end position="385"/>
    </location>
</feature>
<accession>A0A2G3PLW1</accession>
<feature type="domain" description="Major facilitator superfamily (MFS) profile" evidence="7">
    <location>
        <begin position="14"/>
        <end position="455"/>
    </location>
</feature>
<dbReference type="RefSeq" id="WP_099382830.1">
    <property type="nucleotide sequence ID" value="NZ_PEBD01000008.1"/>
</dbReference>
<dbReference type="AlphaFoldDB" id="A0A2G3PLW1"/>
<feature type="transmembrane region" description="Helical" evidence="6">
    <location>
        <begin position="223"/>
        <end position="245"/>
    </location>
</feature>
<dbReference type="Gene3D" id="1.20.1720.10">
    <property type="entry name" value="Multidrug resistance protein D"/>
    <property type="match status" value="1"/>
</dbReference>
<dbReference type="Pfam" id="PF07690">
    <property type="entry name" value="MFS_1"/>
    <property type="match status" value="2"/>
</dbReference>
<evidence type="ECO:0000259" key="7">
    <source>
        <dbReference type="PROSITE" id="PS50850"/>
    </source>
</evidence>
<sequence>MSTEDVGAPRYRTLLLTLGLLTTITAIVSSLGAPLIPAIADEHNVTLTEAQWALTATLLTAAVATPIIGRLGAGQMRRPTIITGLVIVTLGSMLAALPWGFAPLLIGRAMQGVGLALVPLAMAVARDVIRPPRISAVIAMLSVTAVAGTGLGYPLTAVVAQTWGLAAAYWMGAVLSACTLLMALSFVPRAQTAIRAPVDWAGAVMLSAGTGSTLLAVSRGETWGWTSLRTVVLALVGLTFLVVWGRWSLRRDHPLVDLRLATRSGIAAPNLVAFGGGIGMYTLLTLTIVLVQSSDPGWGLDHSVTVAGLMLVPYSLTSVVGSRLALAAGAKYGPDVLLPLGSVVFMGSTLGLAFVHSNVYWALGWMAVGGLGSGFTFSSLAVLIVPHVPPEETGSAMAFNMVLRYLGFSVGSAVSVTLMAVYGGGQQGFVWTLVTMAAVFAVVAVGAWLLTTRQRPPAVPA</sequence>
<dbReference type="PANTHER" id="PTHR42718:SF9">
    <property type="entry name" value="MAJOR FACILITATOR SUPERFAMILY MULTIDRUG TRANSPORTER MFSC"/>
    <property type="match status" value="1"/>
</dbReference>
<protein>
    <submittedName>
        <fullName evidence="8">MFS transporter</fullName>
    </submittedName>
</protein>
<evidence type="ECO:0000256" key="6">
    <source>
        <dbReference type="SAM" id="Phobius"/>
    </source>
</evidence>
<proteinExistence type="predicted"/>
<feature type="transmembrane region" description="Helical" evidence="6">
    <location>
        <begin position="12"/>
        <end position="40"/>
    </location>
</feature>
<keyword evidence="4 6" id="KW-1133">Transmembrane helix</keyword>
<dbReference type="InterPro" id="IPR011701">
    <property type="entry name" value="MFS"/>
</dbReference>
<dbReference type="InterPro" id="IPR036259">
    <property type="entry name" value="MFS_trans_sf"/>
</dbReference>
<feature type="transmembrane region" description="Helical" evidence="6">
    <location>
        <begin position="405"/>
        <end position="423"/>
    </location>
</feature>
<dbReference type="SUPFAM" id="SSF103473">
    <property type="entry name" value="MFS general substrate transporter"/>
    <property type="match status" value="1"/>
</dbReference>
<dbReference type="Gene3D" id="1.20.1250.20">
    <property type="entry name" value="MFS general substrate transporter like domains"/>
    <property type="match status" value="1"/>
</dbReference>
<dbReference type="PROSITE" id="PS50850">
    <property type="entry name" value="MFS"/>
    <property type="match status" value="1"/>
</dbReference>
<keyword evidence="3 6" id="KW-0812">Transmembrane</keyword>
<dbReference type="PANTHER" id="PTHR42718">
    <property type="entry name" value="MAJOR FACILITATOR SUPERFAMILY MULTIDRUG TRANSPORTER MFSC"/>
    <property type="match status" value="1"/>
</dbReference>
<dbReference type="GO" id="GO:0005886">
    <property type="term" value="C:plasma membrane"/>
    <property type="evidence" value="ECO:0007669"/>
    <property type="project" value="UniProtKB-SubCell"/>
</dbReference>
<dbReference type="Proteomes" id="UP000225108">
    <property type="component" value="Unassembled WGS sequence"/>
</dbReference>
<evidence type="ECO:0000256" key="5">
    <source>
        <dbReference type="ARBA" id="ARBA00023136"/>
    </source>
</evidence>
<evidence type="ECO:0000256" key="3">
    <source>
        <dbReference type="ARBA" id="ARBA00022692"/>
    </source>
</evidence>
<evidence type="ECO:0000256" key="2">
    <source>
        <dbReference type="ARBA" id="ARBA00022448"/>
    </source>
</evidence>
<feature type="transmembrane region" description="Helical" evidence="6">
    <location>
        <begin position="198"/>
        <end position="217"/>
    </location>
</feature>
<dbReference type="EMBL" id="PEBD01000008">
    <property type="protein sequence ID" value="PHV66818.1"/>
    <property type="molecule type" value="Genomic_DNA"/>
</dbReference>
<dbReference type="InterPro" id="IPR020846">
    <property type="entry name" value="MFS_dom"/>
</dbReference>
<feature type="transmembrane region" description="Helical" evidence="6">
    <location>
        <begin position="52"/>
        <end position="69"/>
    </location>
</feature>
<keyword evidence="5 6" id="KW-0472">Membrane</keyword>
<evidence type="ECO:0000313" key="8">
    <source>
        <dbReference type="EMBL" id="PHV66818.1"/>
    </source>
</evidence>
<dbReference type="GO" id="GO:0022857">
    <property type="term" value="F:transmembrane transporter activity"/>
    <property type="evidence" value="ECO:0007669"/>
    <property type="project" value="InterPro"/>
</dbReference>
<feature type="transmembrane region" description="Helical" evidence="6">
    <location>
        <begin position="167"/>
        <end position="186"/>
    </location>
</feature>
<reference evidence="8 9" key="1">
    <citation type="submission" date="2017-10" db="EMBL/GenBank/DDBJ databases">
        <title>The draft genome sequence of Williamsia sp. BULT 1.1 isolated from the semi-arid grassland soils from South Africa.</title>
        <authorList>
            <person name="Kabwe M.H."/>
            <person name="Govender N."/>
            <person name="Mutseka Lunga P."/>
            <person name="Vikram S."/>
            <person name="Makhalanyane T.P."/>
        </authorList>
    </citation>
    <scope>NUCLEOTIDE SEQUENCE [LARGE SCALE GENOMIC DNA]</scope>
    <source>
        <strain evidence="8 9">BULT 1.1</strain>
    </source>
</reference>